<organism evidence="1 2">
    <name type="scientific">Sphingomonas hominis</name>
    <dbReference type="NCBI Taxonomy" id="2741495"/>
    <lineage>
        <taxon>Bacteria</taxon>
        <taxon>Pseudomonadati</taxon>
        <taxon>Pseudomonadota</taxon>
        <taxon>Alphaproteobacteria</taxon>
        <taxon>Sphingomonadales</taxon>
        <taxon>Sphingomonadaceae</taxon>
        <taxon>Sphingomonas</taxon>
    </lineage>
</organism>
<keyword evidence="2" id="KW-1185">Reference proteome</keyword>
<evidence type="ECO:0000313" key="1">
    <source>
        <dbReference type="EMBL" id="NTS65692.1"/>
    </source>
</evidence>
<reference evidence="1 2" key="1">
    <citation type="submission" date="2020-06" db="EMBL/GenBank/DDBJ databases">
        <title>Sphingomonas hominis sp. nov., a member of the Sphingomonas, isolated from the hair of a 22-year-old girl.</title>
        <authorList>
            <person name="Zhang D.-F."/>
            <person name="Cui X.-W."/>
        </authorList>
    </citation>
    <scope>NUCLEOTIDE SEQUENCE [LARGE SCALE GENOMIC DNA]</scope>
    <source>
        <strain evidence="1 2">HHU CXW</strain>
    </source>
</reference>
<evidence type="ECO:0008006" key="3">
    <source>
        <dbReference type="Google" id="ProtNLM"/>
    </source>
</evidence>
<dbReference type="Proteomes" id="UP000621447">
    <property type="component" value="Unassembled WGS sequence"/>
</dbReference>
<proteinExistence type="predicted"/>
<protein>
    <recommendedName>
        <fullName evidence="3">Circumsporozoite protein</fullName>
    </recommendedName>
</protein>
<dbReference type="RefSeq" id="WP_174194321.1">
    <property type="nucleotide sequence ID" value="NZ_JABULH010000004.1"/>
</dbReference>
<name>A0ABX2JH43_9SPHN</name>
<dbReference type="EMBL" id="JABULH010000004">
    <property type="protein sequence ID" value="NTS65692.1"/>
    <property type="molecule type" value="Genomic_DNA"/>
</dbReference>
<accession>A0ABX2JH43</accession>
<comment type="caution">
    <text evidence="1">The sequence shown here is derived from an EMBL/GenBank/DDBJ whole genome shotgun (WGS) entry which is preliminary data.</text>
</comment>
<evidence type="ECO:0000313" key="2">
    <source>
        <dbReference type="Proteomes" id="UP000621447"/>
    </source>
</evidence>
<gene>
    <name evidence="1" type="ORF">HRV97_11020</name>
</gene>
<dbReference type="PROSITE" id="PS51257">
    <property type="entry name" value="PROKAR_LIPOPROTEIN"/>
    <property type="match status" value="1"/>
</dbReference>
<sequence>MRGLILPLAALVALGGCNKQPEPVSVENGAEALSANLEQMANELEAAAAGQVNATEHATLSEAAAAFDNASDTINVSDTTANF</sequence>